<evidence type="ECO:0000313" key="10">
    <source>
        <dbReference type="Proteomes" id="UP000815325"/>
    </source>
</evidence>
<evidence type="ECO:0000256" key="4">
    <source>
        <dbReference type="ARBA" id="ARBA00022786"/>
    </source>
</evidence>
<keyword evidence="3 9" id="KW-0418">Kinase</keyword>
<dbReference type="SMART" id="SM00220">
    <property type="entry name" value="S_TKc"/>
    <property type="match status" value="1"/>
</dbReference>
<dbReference type="InterPro" id="IPR011009">
    <property type="entry name" value="Kinase-like_dom_sf"/>
</dbReference>
<dbReference type="InterPro" id="IPR008271">
    <property type="entry name" value="Ser/Thr_kinase_AS"/>
</dbReference>
<dbReference type="InterPro" id="IPR051348">
    <property type="entry name" value="U-box_ubiquitin_ligases"/>
</dbReference>
<keyword evidence="2 6" id="KW-0547">Nucleotide-binding</keyword>
<dbReference type="GO" id="GO:0016301">
    <property type="term" value="F:kinase activity"/>
    <property type="evidence" value="ECO:0007669"/>
    <property type="project" value="UniProtKB-KW"/>
</dbReference>
<evidence type="ECO:0000256" key="2">
    <source>
        <dbReference type="ARBA" id="ARBA00022741"/>
    </source>
</evidence>
<evidence type="ECO:0000313" key="9">
    <source>
        <dbReference type="EMBL" id="KAF5834679.1"/>
    </source>
</evidence>
<feature type="domain" description="Protein kinase" evidence="8">
    <location>
        <begin position="26"/>
        <end position="316"/>
    </location>
</feature>
<keyword evidence="1" id="KW-0808">Transferase</keyword>
<accession>A0ABQ7GJ92</accession>
<dbReference type="PANTHER" id="PTHR45647:SF139">
    <property type="entry name" value="OS02G0152300 PROTEIN"/>
    <property type="match status" value="1"/>
</dbReference>
<keyword evidence="7" id="KW-0723">Serine/threonine-protein kinase</keyword>
<keyword evidence="4" id="KW-0833">Ubl conjugation pathway</keyword>
<dbReference type="InterPro" id="IPR017441">
    <property type="entry name" value="Protein_kinase_ATP_BS"/>
</dbReference>
<evidence type="ECO:0000256" key="5">
    <source>
        <dbReference type="ARBA" id="ARBA00022840"/>
    </source>
</evidence>
<evidence type="ECO:0000256" key="3">
    <source>
        <dbReference type="ARBA" id="ARBA00022777"/>
    </source>
</evidence>
<evidence type="ECO:0000256" key="6">
    <source>
        <dbReference type="PROSITE-ProRule" id="PRU10141"/>
    </source>
</evidence>
<name>A0ABQ7GJ92_DUNSA</name>
<dbReference type="PROSITE" id="PS00108">
    <property type="entry name" value="PROTEIN_KINASE_ST"/>
    <property type="match status" value="1"/>
</dbReference>
<dbReference type="InterPro" id="IPR000719">
    <property type="entry name" value="Prot_kinase_dom"/>
</dbReference>
<protein>
    <submittedName>
        <fullName evidence="9">Protein kinase</fullName>
    </submittedName>
</protein>
<dbReference type="SUPFAM" id="SSF56112">
    <property type="entry name" value="Protein kinase-like (PK-like)"/>
    <property type="match status" value="1"/>
</dbReference>
<sequence length="324" mass="34716">MKPAASAAGDLRVFSAADLADATSGFSPLFLIGEGGFGKVFRAMVHLTPVAIKVLDHEGLQGLREFQNEMTILAGLQHPHIVRLLGYTAEGPGESSVPSKDGEGIQALVYELMARGSLDEHLASKNTATSLGWFTRIKIAAQTACALAYLHNNGIIHRDIKPANVFLDADFNAKLGDIGLAAMDRLYGGPGAHRWQNLDTTGQGSSVGQEAIGTWQYLAPEYRTQSHSSVQTDTYALGLTLLQLVTGASGPKDLVHLAQAALEQATLKSKFLDASAGDWDLQAGERMVKLALWCCMHNPSQRPSCATVFTSLKALLERLCSMQP</sequence>
<dbReference type="EMBL" id="MU069743">
    <property type="protein sequence ID" value="KAF5834679.1"/>
    <property type="molecule type" value="Genomic_DNA"/>
</dbReference>
<keyword evidence="5 6" id="KW-0067">ATP-binding</keyword>
<keyword evidence="10" id="KW-1185">Reference proteome</keyword>
<proteinExistence type="inferred from homology"/>
<feature type="binding site" evidence="6">
    <location>
        <position position="53"/>
    </location>
    <ligand>
        <name>ATP</name>
        <dbReference type="ChEBI" id="CHEBI:30616"/>
    </ligand>
</feature>
<dbReference type="Pfam" id="PF00069">
    <property type="entry name" value="Pkinase"/>
    <property type="match status" value="1"/>
</dbReference>
<gene>
    <name evidence="9" type="ORF">DUNSADRAFT_8561</name>
</gene>
<dbReference type="Gene3D" id="3.30.200.20">
    <property type="entry name" value="Phosphorylase Kinase, domain 1"/>
    <property type="match status" value="1"/>
</dbReference>
<reference evidence="9" key="1">
    <citation type="submission" date="2017-08" db="EMBL/GenBank/DDBJ databases">
        <authorList>
            <person name="Polle J.E."/>
            <person name="Barry K."/>
            <person name="Cushman J."/>
            <person name="Schmutz J."/>
            <person name="Tran D."/>
            <person name="Hathwaick L.T."/>
            <person name="Yim W.C."/>
            <person name="Jenkins J."/>
            <person name="Mckie-Krisberg Z.M."/>
            <person name="Prochnik S."/>
            <person name="Lindquist E."/>
            <person name="Dockter R.B."/>
            <person name="Adam C."/>
            <person name="Molina H."/>
            <person name="Bunkerborg J."/>
            <person name="Jin E."/>
            <person name="Buchheim M."/>
            <person name="Magnuson J."/>
        </authorList>
    </citation>
    <scope>NUCLEOTIDE SEQUENCE</scope>
    <source>
        <strain evidence="9">CCAP 19/18</strain>
    </source>
</reference>
<evidence type="ECO:0000259" key="8">
    <source>
        <dbReference type="PROSITE" id="PS50011"/>
    </source>
</evidence>
<dbReference type="PROSITE" id="PS50011">
    <property type="entry name" value="PROTEIN_KINASE_DOM"/>
    <property type="match status" value="1"/>
</dbReference>
<dbReference type="PROSITE" id="PS00107">
    <property type="entry name" value="PROTEIN_KINASE_ATP"/>
    <property type="match status" value="1"/>
</dbReference>
<dbReference type="Proteomes" id="UP000815325">
    <property type="component" value="Unassembled WGS sequence"/>
</dbReference>
<dbReference type="Gene3D" id="1.10.510.10">
    <property type="entry name" value="Transferase(Phosphotransferase) domain 1"/>
    <property type="match status" value="1"/>
</dbReference>
<comment type="caution">
    <text evidence="9">The sequence shown here is derived from an EMBL/GenBank/DDBJ whole genome shotgun (WGS) entry which is preliminary data.</text>
</comment>
<organism evidence="9 10">
    <name type="scientific">Dunaliella salina</name>
    <name type="common">Green alga</name>
    <name type="synonym">Protococcus salinus</name>
    <dbReference type="NCBI Taxonomy" id="3046"/>
    <lineage>
        <taxon>Eukaryota</taxon>
        <taxon>Viridiplantae</taxon>
        <taxon>Chlorophyta</taxon>
        <taxon>core chlorophytes</taxon>
        <taxon>Chlorophyceae</taxon>
        <taxon>CS clade</taxon>
        <taxon>Chlamydomonadales</taxon>
        <taxon>Dunaliellaceae</taxon>
        <taxon>Dunaliella</taxon>
    </lineage>
</organism>
<evidence type="ECO:0000256" key="7">
    <source>
        <dbReference type="RuleBase" id="RU000304"/>
    </source>
</evidence>
<comment type="similarity">
    <text evidence="7">Belongs to the protein kinase superfamily.</text>
</comment>
<dbReference type="PIRSF" id="PIRSF000654">
    <property type="entry name" value="Integrin-linked_kinase"/>
    <property type="match status" value="1"/>
</dbReference>
<evidence type="ECO:0000256" key="1">
    <source>
        <dbReference type="ARBA" id="ARBA00022679"/>
    </source>
</evidence>
<dbReference type="PANTHER" id="PTHR45647">
    <property type="entry name" value="OS02G0152300 PROTEIN"/>
    <property type="match status" value="1"/>
</dbReference>